<gene>
    <name evidence="3" type="ORF">CYMTET_30203</name>
</gene>
<reference evidence="3 4" key="1">
    <citation type="journal article" date="2015" name="Genome Biol. Evol.">
        <title>Comparative Genomics of a Bacterivorous Green Alga Reveals Evolutionary Causalities and Consequences of Phago-Mixotrophic Mode of Nutrition.</title>
        <authorList>
            <person name="Burns J.A."/>
            <person name="Paasch A."/>
            <person name="Narechania A."/>
            <person name="Kim E."/>
        </authorList>
    </citation>
    <scope>NUCLEOTIDE SEQUENCE [LARGE SCALE GENOMIC DNA]</scope>
    <source>
        <strain evidence="3 4">PLY_AMNH</strain>
    </source>
</reference>
<feature type="compositionally biased region" description="Polar residues" evidence="2">
    <location>
        <begin position="348"/>
        <end position="362"/>
    </location>
</feature>
<dbReference type="AlphaFoldDB" id="A0AAE0FJH3"/>
<feature type="coiled-coil region" evidence="1">
    <location>
        <begin position="199"/>
        <end position="240"/>
    </location>
</feature>
<dbReference type="Proteomes" id="UP001190700">
    <property type="component" value="Unassembled WGS sequence"/>
</dbReference>
<feature type="coiled-coil region" evidence="1">
    <location>
        <begin position="594"/>
        <end position="656"/>
    </location>
</feature>
<evidence type="ECO:0000313" key="3">
    <source>
        <dbReference type="EMBL" id="KAK3260860.1"/>
    </source>
</evidence>
<accession>A0AAE0FJH3</accession>
<name>A0AAE0FJH3_9CHLO</name>
<dbReference type="EMBL" id="LGRX02017372">
    <property type="protein sequence ID" value="KAK3260860.1"/>
    <property type="molecule type" value="Genomic_DNA"/>
</dbReference>
<keyword evidence="1" id="KW-0175">Coiled coil</keyword>
<comment type="caution">
    <text evidence="3">The sequence shown here is derived from an EMBL/GenBank/DDBJ whole genome shotgun (WGS) entry which is preliminary data.</text>
</comment>
<feature type="non-terminal residue" evidence="3">
    <location>
        <position position="848"/>
    </location>
</feature>
<keyword evidence="4" id="KW-1185">Reference proteome</keyword>
<protein>
    <submittedName>
        <fullName evidence="3">Uncharacterized protein</fullName>
    </submittedName>
</protein>
<feature type="coiled-coil region" evidence="1">
    <location>
        <begin position="147"/>
        <end position="174"/>
    </location>
</feature>
<evidence type="ECO:0000256" key="2">
    <source>
        <dbReference type="SAM" id="MobiDB-lite"/>
    </source>
</evidence>
<feature type="region of interest" description="Disordered" evidence="2">
    <location>
        <begin position="566"/>
        <end position="588"/>
    </location>
</feature>
<feature type="region of interest" description="Disordered" evidence="2">
    <location>
        <begin position="337"/>
        <end position="395"/>
    </location>
</feature>
<feature type="region of interest" description="Disordered" evidence="2">
    <location>
        <begin position="107"/>
        <end position="134"/>
    </location>
</feature>
<evidence type="ECO:0000256" key="1">
    <source>
        <dbReference type="SAM" id="Coils"/>
    </source>
</evidence>
<proteinExistence type="predicted"/>
<organism evidence="3 4">
    <name type="scientific">Cymbomonas tetramitiformis</name>
    <dbReference type="NCBI Taxonomy" id="36881"/>
    <lineage>
        <taxon>Eukaryota</taxon>
        <taxon>Viridiplantae</taxon>
        <taxon>Chlorophyta</taxon>
        <taxon>Pyramimonadophyceae</taxon>
        <taxon>Pyramimonadales</taxon>
        <taxon>Pyramimonadaceae</taxon>
        <taxon>Cymbomonas</taxon>
    </lineage>
</organism>
<sequence length="848" mass="93665">MSLETFHFRAVEGNALAPSVPSNSANFILKEPKAPKKNVRFASDVKAKAQHYSKEHENSVVSGYVEGYSSLPLLGSLGGGEKPMQAPKWEEGWAPTEVTSAAAKVLKAKGTEVEAPTSETSEEPSEEGPSGEVKLKIDVDAPSGRSTVMLLSEVEELENIIEELTHKLHKVHKAKGFWQSRALVAEEQAGSLKATLKGNEATVEKAKAMEKEMTMLRVELKRSKSKEKNLENMLLSAKDAPKNTPIVPRLNLAATPSVQASPMSARERSSDALSNTMTRHLQELLIDGSVQPHGALSARTHREHSQSLPPPISATLKGMAAVYSMGSTLVHTCSTEAQELKPLPPPTGTSSWLLRQSTTTKPNAKARLLKQAGKTSQSSPDERTRDASTQAAPTQRTRYFFPHAESGYLCNQRANRFYAHFDVMSGTEHLAPPEKKAMKEAGLGKEEAEFMKLYYRQYTEFREKISEDAFQGESLNILDMPHGSTTSLQEFCNAISLLKPRFAHDWELLGELKSEVLRQVVAQLTQCLLQVTRMRKARETELTTMMKQIAQEQETVDKDKAHVSPISAARRSKTDLTSTRCTPAPPNETAEAAKIRLNKDVQRLVIQLEEAEDMMDEYQLAESRLQETSEEQEQTIKEQEEQIEGLKEQALTLSRRMLVLMHSSTHKDMMMGQMRKARSTLIDKLSKYEGGTIWPGKSHSIELPEDELKAQGGPSPKASPLDEMFGPNGNALDELMTLGALENIAAKALKYLSDTYGIQGALLKICALPLFESAASPIAERADEPSSFRRSSRRMSSMRHLAVLAMQTNRMNAGFPVQLAISNPNHKGGSQTLKCMYASPGVATIYRE</sequence>
<evidence type="ECO:0000313" key="4">
    <source>
        <dbReference type="Proteomes" id="UP001190700"/>
    </source>
</evidence>